<feature type="domain" description="Asn/Gln amidotransferase" evidence="12">
    <location>
        <begin position="328"/>
        <end position="471"/>
    </location>
</feature>
<dbReference type="GO" id="GO:0070681">
    <property type="term" value="P:glutaminyl-tRNAGln biosynthesis via transamidation"/>
    <property type="evidence" value="ECO:0007669"/>
    <property type="project" value="TreeGrafter"/>
</dbReference>
<evidence type="ECO:0000256" key="10">
    <source>
        <dbReference type="ARBA" id="ARBA00047913"/>
    </source>
</evidence>
<evidence type="ECO:0000256" key="1">
    <source>
        <dbReference type="ARBA" id="ARBA00005306"/>
    </source>
</evidence>
<dbReference type="PROSITE" id="PS01234">
    <property type="entry name" value="GATB"/>
    <property type="match status" value="1"/>
</dbReference>
<dbReference type="RefSeq" id="WP_338097677.1">
    <property type="nucleotide sequence ID" value="NZ_CP131061.1"/>
</dbReference>
<dbReference type="GO" id="GO:0050567">
    <property type="term" value="F:glutaminyl-tRNA synthase (glutamine-hydrolyzing) activity"/>
    <property type="evidence" value="ECO:0007669"/>
    <property type="project" value="UniProtKB-UniRule"/>
</dbReference>
<dbReference type="InterPro" id="IPR018027">
    <property type="entry name" value="Asn/Gln_amidotransferase"/>
</dbReference>
<dbReference type="Proteomes" id="UP001304970">
    <property type="component" value="Chromosome"/>
</dbReference>
<dbReference type="GO" id="GO:0005524">
    <property type="term" value="F:ATP binding"/>
    <property type="evidence" value="ECO:0007669"/>
    <property type="project" value="UniProtKB-KW"/>
</dbReference>
<dbReference type="InterPro" id="IPR023168">
    <property type="entry name" value="GatB_Yqey_C_2"/>
</dbReference>
<dbReference type="Pfam" id="PF02637">
    <property type="entry name" value="GatB_Yqey"/>
    <property type="match status" value="1"/>
</dbReference>
<comment type="subunit">
    <text evidence="2 11">Heterotrimer of A, B and C subunits.</text>
</comment>
<dbReference type="Pfam" id="PF02934">
    <property type="entry name" value="GatB_N"/>
    <property type="match status" value="1"/>
</dbReference>
<comment type="similarity">
    <text evidence="1 11">Belongs to the GatB/GatE family. GatB subfamily.</text>
</comment>
<dbReference type="Gene3D" id="1.10.150.380">
    <property type="entry name" value="GatB domain, N-terminal subdomain"/>
    <property type="match status" value="1"/>
</dbReference>
<comment type="function">
    <text evidence="8 11">Allows the formation of correctly charged Asn-tRNA(Asn) or Gln-tRNA(Gln) through the transamidation of misacylated Asp-tRNA(Asn) or Glu-tRNA(Gln) in organisms which lack either or both of asparaginyl-tRNA or glutaminyl-tRNA synthetases. The reaction takes place in the presence of glutamine and ATP through an activated phospho-Asp-tRNA(Asn) or phospho-Glu-tRNA(Gln).</text>
</comment>
<sequence>MVYENPDQVMIGLEVHVQLNKANTKMFCGCTTNYTDEEANTCLCAGCLALPGTTPVLNEKSVEYAIKIGLALNAEISDETDFYMKNYFYPDLGNGYQVTQFDKPIVKNGHIVIEGEDGELNVRIRRAHMEDDPGKMAHFGSIEKSTGSIIDFNRSGMPLVEIVTEPDMRTAKEARRFLDKLRSILEYLDVFDGSREGAMKADANVSVYLGTRVEVKNISSHKSVEKAINYEIMRQKDAHRKGKKLVQETRHYDEGRNVTISLRVKETADDYRYFPDFDLVPLYVGGRVEEIRAAMPELPDAKRERFVAQYGISDAHAKSLTSEKAFADLFEKVATKVDPKIAASWVADIVKGELNYRDLPVTKCDADDIACIIDLVGCKKISEESGVTIVRTMLDDGGKPDQIVAAKGLLMVGDDFLATAAKEAIAENPSAVADYRAGIEKALNFLVGKVMQKSKGKADARTARELVLKELGE</sequence>
<dbReference type="GO" id="GO:0006412">
    <property type="term" value="P:translation"/>
    <property type="evidence" value="ECO:0007669"/>
    <property type="project" value="UniProtKB-UniRule"/>
</dbReference>
<dbReference type="HAMAP" id="MF_00121">
    <property type="entry name" value="GatB"/>
    <property type="match status" value="1"/>
</dbReference>
<proteinExistence type="inferred from homology"/>
<keyword evidence="7 11" id="KW-0648">Protein biosynthesis</keyword>
<dbReference type="InterPro" id="IPR014746">
    <property type="entry name" value="Gln_synth/guanido_kin_cat_dom"/>
</dbReference>
<keyword evidence="6 11" id="KW-0067">ATP-binding</keyword>
<evidence type="ECO:0000256" key="3">
    <source>
        <dbReference type="ARBA" id="ARBA00016923"/>
    </source>
</evidence>
<comment type="catalytic activity">
    <reaction evidence="10 11">
        <text>L-glutamyl-tRNA(Gln) + L-glutamine + ATP + H2O = L-glutaminyl-tRNA(Gln) + L-glutamate + ADP + phosphate + H(+)</text>
        <dbReference type="Rhea" id="RHEA:17521"/>
        <dbReference type="Rhea" id="RHEA-COMP:9681"/>
        <dbReference type="Rhea" id="RHEA-COMP:9684"/>
        <dbReference type="ChEBI" id="CHEBI:15377"/>
        <dbReference type="ChEBI" id="CHEBI:15378"/>
        <dbReference type="ChEBI" id="CHEBI:29985"/>
        <dbReference type="ChEBI" id="CHEBI:30616"/>
        <dbReference type="ChEBI" id="CHEBI:43474"/>
        <dbReference type="ChEBI" id="CHEBI:58359"/>
        <dbReference type="ChEBI" id="CHEBI:78520"/>
        <dbReference type="ChEBI" id="CHEBI:78521"/>
        <dbReference type="ChEBI" id="CHEBI:456216"/>
    </reaction>
</comment>
<gene>
    <name evidence="11 13" type="primary">gatB</name>
    <name evidence="13" type="ORF">MsAm2_15250</name>
</gene>
<dbReference type="EC" id="6.3.5.-" evidence="11"/>
<dbReference type="NCBIfam" id="NF004012">
    <property type="entry name" value="PRK05477.1-2"/>
    <property type="match status" value="1"/>
</dbReference>
<name>A0AA96V709_9EURY</name>
<evidence type="ECO:0000256" key="11">
    <source>
        <dbReference type="HAMAP-Rule" id="MF_00121"/>
    </source>
</evidence>
<dbReference type="InterPro" id="IPR017958">
    <property type="entry name" value="Gln-tRNA_amidoTrfase_suB_CS"/>
</dbReference>
<dbReference type="GeneID" id="89228947"/>
<dbReference type="InterPro" id="IPR006075">
    <property type="entry name" value="Asn/Gln-tRNA_Trfase_suB/E_cat"/>
</dbReference>
<keyword evidence="14" id="KW-1185">Reference proteome</keyword>
<dbReference type="AlphaFoldDB" id="A0AA96V709"/>
<evidence type="ECO:0000256" key="6">
    <source>
        <dbReference type="ARBA" id="ARBA00022840"/>
    </source>
</evidence>
<evidence type="ECO:0000256" key="7">
    <source>
        <dbReference type="ARBA" id="ARBA00022917"/>
    </source>
</evidence>
<dbReference type="SMART" id="SM00845">
    <property type="entry name" value="GatB_Yqey"/>
    <property type="match status" value="1"/>
</dbReference>
<dbReference type="InterPro" id="IPR017959">
    <property type="entry name" value="Asn/Gln-tRNA_amidoTrfase_suB/E"/>
</dbReference>
<dbReference type="InterPro" id="IPR004413">
    <property type="entry name" value="GatB"/>
</dbReference>
<dbReference type="PANTHER" id="PTHR11659">
    <property type="entry name" value="GLUTAMYL-TRNA GLN AMIDOTRANSFERASE SUBUNIT B MITOCHONDRIAL AND PROKARYOTIC PET112-RELATED"/>
    <property type="match status" value="1"/>
</dbReference>
<evidence type="ECO:0000313" key="13">
    <source>
        <dbReference type="EMBL" id="WNY27719.1"/>
    </source>
</evidence>
<dbReference type="PANTHER" id="PTHR11659:SF0">
    <property type="entry name" value="GLUTAMYL-TRNA(GLN) AMIDOTRANSFERASE SUBUNIT B, MITOCHONDRIAL"/>
    <property type="match status" value="1"/>
</dbReference>
<dbReference type="NCBIfam" id="NF004014">
    <property type="entry name" value="PRK05477.1-4"/>
    <property type="match status" value="1"/>
</dbReference>
<dbReference type="InterPro" id="IPR042114">
    <property type="entry name" value="GatB_C_1"/>
</dbReference>
<evidence type="ECO:0000256" key="4">
    <source>
        <dbReference type="ARBA" id="ARBA00022598"/>
    </source>
</evidence>
<evidence type="ECO:0000256" key="5">
    <source>
        <dbReference type="ARBA" id="ARBA00022741"/>
    </source>
</evidence>
<dbReference type="FunFam" id="1.10.10.410:FF:000001">
    <property type="entry name" value="Aspartyl/glutamyl-tRNA(Asn/Gln) amidotransferase subunit B"/>
    <property type="match status" value="1"/>
</dbReference>
<comment type="catalytic activity">
    <reaction evidence="9 11">
        <text>L-aspartyl-tRNA(Asn) + L-glutamine + ATP + H2O = L-asparaginyl-tRNA(Asn) + L-glutamate + ADP + phosphate + 2 H(+)</text>
        <dbReference type="Rhea" id="RHEA:14513"/>
        <dbReference type="Rhea" id="RHEA-COMP:9674"/>
        <dbReference type="Rhea" id="RHEA-COMP:9677"/>
        <dbReference type="ChEBI" id="CHEBI:15377"/>
        <dbReference type="ChEBI" id="CHEBI:15378"/>
        <dbReference type="ChEBI" id="CHEBI:29985"/>
        <dbReference type="ChEBI" id="CHEBI:30616"/>
        <dbReference type="ChEBI" id="CHEBI:43474"/>
        <dbReference type="ChEBI" id="CHEBI:58359"/>
        <dbReference type="ChEBI" id="CHEBI:78515"/>
        <dbReference type="ChEBI" id="CHEBI:78516"/>
        <dbReference type="ChEBI" id="CHEBI:456216"/>
    </reaction>
</comment>
<evidence type="ECO:0000313" key="14">
    <source>
        <dbReference type="Proteomes" id="UP001304970"/>
    </source>
</evidence>
<dbReference type="SUPFAM" id="SSF55931">
    <property type="entry name" value="Glutamine synthetase/guanido kinase"/>
    <property type="match status" value="1"/>
</dbReference>
<evidence type="ECO:0000259" key="12">
    <source>
        <dbReference type="SMART" id="SM00845"/>
    </source>
</evidence>
<dbReference type="InterPro" id="IPR003789">
    <property type="entry name" value="Asn/Gln_tRNA_amidoTrase-B-like"/>
</dbReference>
<reference evidence="13 14" key="1">
    <citation type="submission" date="2023-07" db="EMBL/GenBank/DDBJ databases">
        <title>Closed genome sequence of Methanosarcinaceae archaeon Am2.</title>
        <authorList>
            <person name="Poehlein A."/>
            <person name="Protasov E."/>
            <person name="Platt K."/>
            <person name="Reeh H."/>
            <person name="Daniel R."/>
            <person name="Brune A."/>
        </authorList>
    </citation>
    <scope>NUCLEOTIDE SEQUENCE [LARGE SCALE GENOMIC DNA]</scope>
    <source>
        <strain evidence="13 14">Am2</strain>
    </source>
</reference>
<keyword evidence="4 11" id="KW-0436">Ligase</keyword>
<evidence type="ECO:0000256" key="9">
    <source>
        <dbReference type="ARBA" id="ARBA00047380"/>
    </source>
</evidence>
<dbReference type="NCBIfam" id="TIGR00133">
    <property type="entry name" value="gatB"/>
    <property type="match status" value="1"/>
</dbReference>
<dbReference type="Gene3D" id="1.10.10.410">
    <property type="match status" value="1"/>
</dbReference>
<organism evidence="13 14">
    <name type="scientific">Methanolapillus ohkumae</name>
    <dbReference type="NCBI Taxonomy" id="3028298"/>
    <lineage>
        <taxon>Archaea</taxon>
        <taxon>Methanobacteriati</taxon>
        <taxon>Methanobacteriota</taxon>
        <taxon>Stenosarchaea group</taxon>
        <taxon>Methanomicrobia</taxon>
        <taxon>Methanosarcinales</taxon>
        <taxon>Methanosarcinaceae</taxon>
        <taxon>Methanolapillus</taxon>
    </lineage>
</organism>
<evidence type="ECO:0000256" key="2">
    <source>
        <dbReference type="ARBA" id="ARBA00011123"/>
    </source>
</evidence>
<dbReference type="SUPFAM" id="SSF89095">
    <property type="entry name" value="GatB/YqeY motif"/>
    <property type="match status" value="1"/>
</dbReference>
<evidence type="ECO:0000256" key="8">
    <source>
        <dbReference type="ARBA" id="ARBA00024799"/>
    </source>
</evidence>
<dbReference type="EMBL" id="CP131061">
    <property type="protein sequence ID" value="WNY27719.1"/>
    <property type="molecule type" value="Genomic_DNA"/>
</dbReference>
<keyword evidence="5 11" id="KW-0547">Nucleotide-binding</keyword>
<accession>A0AA96V709</accession>
<protein>
    <recommendedName>
        <fullName evidence="3 11">Aspartyl/glutamyl-tRNA(Asn/Gln) amidotransferase subunit B</fullName>
        <shortName evidence="11">Asp/Glu-ADT subunit B</shortName>
        <ecNumber evidence="11">6.3.5.-</ecNumber>
    </recommendedName>
</protein>